<feature type="domain" description="Peptidase S8/S53" evidence="9">
    <location>
        <begin position="72"/>
        <end position="339"/>
    </location>
</feature>
<keyword evidence="3 5" id="KW-0378">Hydrolase</keyword>
<keyword evidence="11" id="KW-1185">Reference proteome</keyword>
<dbReference type="RefSeq" id="WP_307483352.1">
    <property type="nucleotide sequence ID" value="NZ_JAUTBF010000001.1"/>
</dbReference>
<feature type="signal peptide" evidence="8">
    <location>
        <begin position="1"/>
        <end position="30"/>
    </location>
</feature>
<keyword evidence="4 5" id="KW-0720">Serine protease</keyword>
<dbReference type="InterPro" id="IPR015500">
    <property type="entry name" value="Peptidase_S8_subtilisin-rel"/>
</dbReference>
<evidence type="ECO:0000256" key="6">
    <source>
        <dbReference type="SAM" id="MobiDB-lite"/>
    </source>
</evidence>
<dbReference type="InterPro" id="IPR036852">
    <property type="entry name" value="Peptidase_S8/S53_dom_sf"/>
</dbReference>
<dbReference type="InterPro" id="IPR050131">
    <property type="entry name" value="Peptidase_S8_subtilisin-like"/>
</dbReference>
<dbReference type="PROSITE" id="PS00137">
    <property type="entry name" value="SUBTILASE_HIS"/>
    <property type="match status" value="1"/>
</dbReference>
<dbReference type="PROSITE" id="PS51892">
    <property type="entry name" value="SUBTILASE"/>
    <property type="match status" value="1"/>
</dbReference>
<dbReference type="PANTHER" id="PTHR43806:SF11">
    <property type="entry name" value="CEREVISIN-RELATED"/>
    <property type="match status" value="1"/>
</dbReference>
<organism evidence="10 11">
    <name type="scientific">Microbacterium trichothecenolyticum</name>
    <name type="common">Aureobacterium trichothecenolyticum</name>
    <dbReference type="NCBI Taxonomy" id="69370"/>
    <lineage>
        <taxon>Bacteria</taxon>
        <taxon>Bacillati</taxon>
        <taxon>Actinomycetota</taxon>
        <taxon>Actinomycetes</taxon>
        <taxon>Micrococcales</taxon>
        <taxon>Microbacteriaceae</taxon>
        <taxon>Microbacterium</taxon>
    </lineage>
</organism>
<dbReference type="EMBL" id="JAUTBF010000001">
    <property type="protein sequence ID" value="MDQ1123588.1"/>
    <property type="molecule type" value="Genomic_DNA"/>
</dbReference>
<dbReference type="PROSITE" id="PS00136">
    <property type="entry name" value="SUBTILASE_ASP"/>
    <property type="match status" value="1"/>
</dbReference>
<dbReference type="Gene3D" id="3.40.50.200">
    <property type="entry name" value="Peptidase S8/S53 domain"/>
    <property type="match status" value="1"/>
</dbReference>
<evidence type="ECO:0000313" key="11">
    <source>
        <dbReference type="Proteomes" id="UP001226691"/>
    </source>
</evidence>
<feature type="active site" description="Charge relay system" evidence="5">
    <location>
        <position position="116"/>
    </location>
</feature>
<keyword evidence="7" id="KW-0812">Transmembrane</keyword>
<evidence type="ECO:0000313" key="10">
    <source>
        <dbReference type="EMBL" id="MDQ1123588.1"/>
    </source>
</evidence>
<dbReference type="GO" id="GO:0016787">
    <property type="term" value="F:hydrolase activity"/>
    <property type="evidence" value="ECO:0007669"/>
    <property type="project" value="UniProtKB-KW"/>
</dbReference>
<evidence type="ECO:0000256" key="3">
    <source>
        <dbReference type="ARBA" id="ARBA00022801"/>
    </source>
</evidence>
<keyword evidence="7" id="KW-1133">Transmembrane helix</keyword>
<dbReference type="InterPro" id="IPR022398">
    <property type="entry name" value="Peptidase_S8_His-AS"/>
</dbReference>
<keyword evidence="8" id="KW-0732">Signal</keyword>
<comment type="similarity">
    <text evidence="1 5">Belongs to the peptidase S8 family.</text>
</comment>
<evidence type="ECO:0000256" key="1">
    <source>
        <dbReference type="ARBA" id="ARBA00011073"/>
    </source>
</evidence>
<feature type="active site" description="Charge relay system" evidence="5">
    <location>
        <position position="81"/>
    </location>
</feature>
<feature type="chain" id="PRO_5047257662" evidence="8">
    <location>
        <begin position="31"/>
        <end position="441"/>
    </location>
</feature>
<evidence type="ECO:0000256" key="8">
    <source>
        <dbReference type="SAM" id="SignalP"/>
    </source>
</evidence>
<dbReference type="PRINTS" id="PR00723">
    <property type="entry name" value="SUBTILISIN"/>
</dbReference>
<evidence type="ECO:0000256" key="2">
    <source>
        <dbReference type="ARBA" id="ARBA00022670"/>
    </source>
</evidence>
<keyword evidence="2 5" id="KW-0645">Protease</keyword>
<dbReference type="PANTHER" id="PTHR43806">
    <property type="entry name" value="PEPTIDASE S8"/>
    <property type="match status" value="1"/>
</dbReference>
<dbReference type="InterPro" id="IPR000209">
    <property type="entry name" value="Peptidase_S8/S53_dom"/>
</dbReference>
<feature type="transmembrane region" description="Helical" evidence="7">
    <location>
        <begin position="393"/>
        <end position="416"/>
    </location>
</feature>
<evidence type="ECO:0000259" key="9">
    <source>
        <dbReference type="Pfam" id="PF00082"/>
    </source>
</evidence>
<accession>A0ABU0TVA5</accession>
<dbReference type="InterPro" id="IPR023827">
    <property type="entry name" value="Peptidase_S8_Asp-AS"/>
</dbReference>
<comment type="caution">
    <text evidence="10">The sequence shown here is derived from an EMBL/GenBank/DDBJ whole genome shotgun (WGS) entry which is preliminary data.</text>
</comment>
<dbReference type="Pfam" id="PF00082">
    <property type="entry name" value="Peptidase_S8"/>
    <property type="match status" value="1"/>
</dbReference>
<dbReference type="Proteomes" id="UP001226691">
    <property type="component" value="Unassembled WGS sequence"/>
</dbReference>
<keyword evidence="7" id="KW-0472">Membrane</keyword>
<evidence type="ECO:0000256" key="7">
    <source>
        <dbReference type="SAM" id="Phobius"/>
    </source>
</evidence>
<gene>
    <name evidence="10" type="ORF">QE412_002161</name>
</gene>
<dbReference type="SUPFAM" id="SSF52743">
    <property type="entry name" value="Subtilisin-like"/>
    <property type="match status" value="1"/>
</dbReference>
<feature type="region of interest" description="Disordered" evidence="6">
    <location>
        <begin position="419"/>
        <end position="441"/>
    </location>
</feature>
<reference evidence="10 11" key="1">
    <citation type="submission" date="2023-07" db="EMBL/GenBank/DDBJ databases">
        <title>Functional and genomic diversity of the sorghum phyllosphere microbiome.</title>
        <authorList>
            <person name="Shade A."/>
        </authorList>
    </citation>
    <scope>NUCLEOTIDE SEQUENCE [LARGE SCALE GENOMIC DNA]</scope>
    <source>
        <strain evidence="10 11">SORGH_AS_1207</strain>
    </source>
</reference>
<proteinExistence type="inferred from homology"/>
<evidence type="ECO:0000256" key="4">
    <source>
        <dbReference type="ARBA" id="ARBA00022825"/>
    </source>
</evidence>
<feature type="active site" description="Charge relay system" evidence="5">
    <location>
        <position position="291"/>
    </location>
</feature>
<name>A0ABU0TVA5_MICTR</name>
<protein>
    <submittedName>
        <fullName evidence="10">Membrane-anchored mycosin MYCP</fullName>
        <ecNumber evidence="10">3.4.21.-</ecNumber>
    </submittedName>
</protein>
<sequence>MTRLRRAGRLGATALVVGLLVSAAPAVAHAGGPASGVVAASRDQCVASTRISQTPPALDQLQSASAWTFTRGAGVTVAVVDSGVAPNPHLDDAIVAGVNLVPDGTDGIGRTDVYGHGTVIAGQIAARVIPKSGVQGLAPEVRILPVRVYAGDSDQLVEAGFGPNTARMAEGIRIAADRGAQIINVSMSTTEKNAALGEAVAYARDRGSLVVASAGNRDSTAAVEDDDTDGVRYPAGFPGAVGVAATDTSGVVTNASIRGSHVALAAPGQDIASAWPQGGDCAVATDGPATSYAAAYVSAAAALVAAAHPDETPAQWAYRLEATAVRPQPDTRSNASGWGVVQPYDAIVLVPGAGLRGPSSPFPGATATPAPTGTPAPVAVVVGPGPDAEAITLATGIGVAGLVVLAAIGALAILVSRRREDDAPPRPAPTGRGLYGDDRGM</sequence>
<dbReference type="EC" id="3.4.21.-" evidence="10"/>
<evidence type="ECO:0000256" key="5">
    <source>
        <dbReference type="PROSITE-ProRule" id="PRU01240"/>
    </source>
</evidence>